<proteinExistence type="predicted"/>
<dbReference type="InterPro" id="IPR021514">
    <property type="entry name" value="DUF3176"/>
</dbReference>
<protein>
    <recommendedName>
        <fullName evidence="4">DUF3176 domain containing protein</fullName>
    </recommendedName>
</protein>
<keyword evidence="1" id="KW-1133">Transmembrane helix</keyword>
<dbReference type="EMBL" id="KV878212">
    <property type="protein sequence ID" value="OJJ35802.1"/>
    <property type="molecule type" value="Genomic_DNA"/>
</dbReference>
<feature type="transmembrane region" description="Helical" evidence="1">
    <location>
        <begin position="38"/>
        <end position="62"/>
    </location>
</feature>
<dbReference type="PANTHER" id="PTHR35394">
    <property type="entry name" value="DUF3176 DOMAIN-CONTAINING PROTEIN"/>
    <property type="match status" value="1"/>
</dbReference>
<name>A0A1L9RLK6_ASPWE</name>
<gene>
    <name evidence="2" type="ORF">ASPWEDRAFT_41044</name>
</gene>
<sequence>MPQKYQRVVLPQHGPTATKEQRAKREKSRESSLIVDSWFWEIFAVAFSVICAVAILVLLLVYDGKASPSLPHELTLNTIVSILATASKSSLIFLISASISQLKWIWFQKEKKPIYHLQSIDDASRGPLGALKIIFQHRGYSWICLGALVTVLALAFDPFIQQIISYPVRQVPSPTDIASTKQAIFPFTLETRDAMYEPSGASDTGFNNAINTGIWSEDFNINPTCASGNCTFDPFQSTGWCSQCEDMTSQARLVGCYDIRLDNTSTVSSYTWCNVTLPQGYPSGSKINILPQRTKGQYLMELPTEIVWTVSDPNDIGYTWNKTYSGIAGPLMVLAHASFNFTYDKFDVPASHPENGIRIGKVTQCALSMCSRTYNVAVQNGIPSINMSEPDYGKYFPHEVMKLGNRSVNLSCWKPGHGPPVNVTQVGEAIGSWGVFKNASEFAICPLDGPPAKIRQVFASTSFVTHSYGYSTGWGGYVPPTYSDNLRRIVDSGLETVVTNVAASLTKHALDSSNSTIHGIVNVAQVYVHVKWAFLALPAAVLILGILFLVITILINRGQKLGLWKSSILPALYHGLDDSYLQDEHAYMSMGSMEKSAQSAKARLEFSEEKKRLVLKQ</sequence>
<dbReference type="STRING" id="1073089.A0A1L9RLK6"/>
<reference evidence="3" key="1">
    <citation type="journal article" date="2017" name="Genome Biol.">
        <title>Comparative genomics reveals high biological diversity and specific adaptations in the industrially and medically important fungal genus Aspergillus.</title>
        <authorList>
            <person name="de Vries R.P."/>
            <person name="Riley R."/>
            <person name="Wiebenga A."/>
            <person name="Aguilar-Osorio G."/>
            <person name="Amillis S."/>
            <person name="Uchima C.A."/>
            <person name="Anderluh G."/>
            <person name="Asadollahi M."/>
            <person name="Askin M."/>
            <person name="Barry K."/>
            <person name="Battaglia E."/>
            <person name="Bayram O."/>
            <person name="Benocci T."/>
            <person name="Braus-Stromeyer S.A."/>
            <person name="Caldana C."/>
            <person name="Canovas D."/>
            <person name="Cerqueira G.C."/>
            <person name="Chen F."/>
            <person name="Chen W."/>
            <person name="Choi C."/>
            <person name="Clum A."/>
            <person name="Dos Santos R.A."/>
            <person name="Damasio A.R."/>
            <person name="Diallinas G."/>
            <person name="Emri T."/>
            <person name="Fekete E."/>
            <person name="Flipphi M."/>
            <person name="Freyberg S."/>
            <person name="Gallo A."/>
            <person name="Gournas C."/>
            <person name="Habgood R."/>
            <person name="Hainaut M."/>
            <person name="Harispe M.L."/>
            <person name="Henrissat B."/>
            <person name="Hilden K.S."/>
            <person name="Hope R."/>
            <person name="Hossain A."/>
            <person name="Karabika E."/>
            <person name="Karaffa L."/>
            <person name="Karanyi Z."/>
            <person name="Krasevec N."/>
            <person name="Kuo A."/>
            <person name="Kusch H."/>
            <person name="LaButti K."/>
            <person name="Lagendijk E.L."/>
            <person name="Lapidus A."/>
            <person name="Levasseur A."/>
            <person name="Lindquist E."/>
            <person name="Lipzen A."/>
            <person name="Logrieco A.F."/>
            <person name="MacCabe A."/>
            <person name="Maekelae M.R."/>
            <person name="Malavazi I."/>
            <person name="Melin P."/>
            <person name="Meyer V."/>
            <person name="Mielnichuk N."/>
            <person name="Miskei M."/>
            <person name="Molnar A.P."/>
            <person name="Mule G."/>
            <person name="Ngan C.Y."/>
            <person name="Orejas M."/>
            <person name="Orosz E."/>
            <person name="Ouedraogo J.P."/>
            <person name="Overkamp K.M."/>
            <person name="Park H.-S."/>
            <person name="Perrone G."/>
            <person name="Piumi F."/>
            <person name="Punt P.J."/>
            <person name="Ram A.F."/>
            <person name="Ramon A."/>
            <person name="Rauscher S."/>
            <person name="Record E."/>
            <person name="Riano-Pachon D.M."/>
            <person name="Robert V."/>
            <person name="Roehrig J."/>
            <person name="Ruller R."/>
            <person name="Salamov A."/>
            <person name="Salih N.S."/>
            <person name="Samson R.A."/>
            <person name="Sandor E."/>
            <person name="Sanguinetti M."/>
            <person name="Schuetze T."/>
            <person name="Sepcic K."/>
            <person name="Shelest E."/>
            <person name="Sherlock G."/>
            <person name="Sophianopoulou V."/>
            <person name="Squina F.M."/>
            <person name="Sun H."/>
            <person name="Susca A."/>
            <person name="Todd R.B."/>
            <person name="Tsang A."/>
            <person name="Unkles S.E."/>
            <person name="van de Wiele N."/>
            <person name="van Rossen-Uffink D."/>
            <person name="Oliveira J.V."/>
            <person name="Vesth T.C."/>
            <person name="Visser J."/>
            <person name="Yu J.-H."/>
            <person name="Zhou M."/>
            <person name="Andersen M.R."/>
            <person name="Archer D.B."/>
            <person name="Baker S.E."/>
            <person name="Benoit I."/>
            <person name="Brakhage A.A."/>
            <person name="Braus G.H."/>
            <person name="Fischer R."/>
            <person name="Frisvad J.C."/>
            <person name="Goldman G.H."/>
            <person name="Houbraken J."/>
            <person name="Oakley B."/>
            <person name="Pocsi I."/>
            <person name="Scazzocchio C."/>
            <person name="Seiboth B."/>
            <person name="vanKuyk P.A."/>
            <person name="Wortman J."/>
            <person name="Dyer P.S."/>
            <person name="Grigoriev I.V."/>
        </authorList>
    </citation>
    <scope>NUCLEOTIDE SEQUENCE [LARGE SCALE GENOMIC DNA]</scope>
    <source>
        <strain evidence="3">DTO 134E9</strain>
    </source>
</reference>
<evidence type="ECO:0000256" key="1">
    <source>
        <dbReference type="SAM" id="Phobius"/>
    </source>
</evidence>
<keyword evidence="1" id="KW-0472">Membrane</keyword>
<dbReference type="Pfam" id="PF11374">
    <property type="entry name" value="DUF3176"/>
    <property type="match status" value="1"/>
</dbReference>
<keyword evidence="3" id="KW-1185">Reference proteome</keyword>
<feature type="transmembrane region" description="Helical" evidence="1">
    <location>
        <begin position="74"/>
        <end position="99"/>
    </location>
</feature>
<keyword evidence="1" id="KW-0812">Transmembrane</keyword>
<evidence type="ECO:0000313" key="3">
    <source>
        <dbReference type="Proteomes" id="UP000184383"/>
    </source>
</evidence>
<dbReference type="GeneID" id="63751300"/>
<dbReference type="VEuPathDB" id="FungiDB:ASPWEDRAFT_41044"/>
<accession>A0A1L9RLK6</accession>
<dbReference type="AlphaFoldDB" id="A0A1L9RLK6"/>
<dbReference type="OrthoDB" id="5376804at2759"/>
<dbReference type="RefSeq" id="XP_040689478.1">
    <property type="nucleotide sequence ID" value="XM_040835452.1"/>
</dbReference>
<evidence type="ECO:0008006" key="4">
    <source>
        <dbReference type="Google" id="ProtNLM"/>
    </source>
</evidence>
<feature type="transmembrane region" description="Helical" evidence="1">
    <location>
        <begin position="532"/>
        <end position="555"/>
    </location>
</feature>
<dbReference type="PANTHER" id="PTHR35394:SF5">
    <property type="entry name" value="DUF3176 DOMAIN-CONTAINING PROTEIN"/>
    <property type="match status" value="1"/>
</dbReference>
<organism evidence="2 3">
    <name type="scientific">Aspergillus wentii DTO 134E9</name>
    <dbReference type="NCBI Taxonomy" id="1073089"/>
    <lineage>
        <taxon>Eukaryota</taxon>
        <taxon>Fungi</taxon>
        <taxon>Dikarya</taxon>
        <taxon>Ascomycota</taxon>
        <taxon>Pezizomycotina</taxon>
        <taxon>Eurotiomycetes</taxon>
        <taxon>Eurotiomycetidae</taxon>
        <taxon>Eurotiales</taxon>
        <taxon>Aspergillaceae</taxon>
        <taxon>Aspergillus</taxon>
        <taxon>Aspergillus subgen. Cremei</taxon>
    </lineage>
</organism>
<evidence type="ECO:0000313" key="2">
    <source>
        <dbReference type="EMBL" id="OJJ35802.1"/>
    </source>
</evidence>
<dbReference type="Proteomes" id="UP000184383">
    <property type="component" value="Unassembled WGS sequence"/>
</dbReference>
<feature type="transmembrane region" description="Helical" evidence="1">
    <location>
        <begin position="140"/>
        <end position="160"/>
    </location>
</feature>